<evidence type="ECO:0000313" key="2">
    <source>
        <dbReference type="Proteomes" id="UP001283361"/>
    </source>
</evidence>
<evidence type="ECO:0000313" key="1">
    <source>
        <dbReference type="EMBL" id="KAK3757635.1"/>
    </source>
</evidence>
<dbReference type="AlphaFoldDB" id="A0AAE1D5K2"/>
<protein>
    <submittedName>
        <fullName evidence="1">Uncharacterized protein</fullName>
    </submittedName>
</protein>
<sequence length="85" mass="9780">MRNSAKRALCDNENFEEFKGNLLPCVDCQVTLNLWGGFLETDLARRLPLPDFRWLQSVTLVKNSFKFCARCTFSLFVTLSHCTDS</sequence>
<dbReference type="Proteomes" id="UP001283361">
    <property type="component" value="Unassembled WGS sequence"/>
</dbReference>
<name>A0AAE1D5K2_9GAST</name>
<accession>A0AAE1D5K2</accession>
<reference evidence="1" key="1">
    <citation type="journal article" date="2023" name="G3 (Bethesda)">
        <title>A reference genome for the long-term kleptoplast-retaining sea slug Elysia crispata morphotype clarki.</title>
        <authorList>
            <person name="Eastman K.E."/>
            <person name="Pendleton A.L."/>
            <person name="Shaikh M.A."/>
            <person name="Suttiyut T."/>
            <person name="Ogas R."/>
            <person name="Tomko P."/>
            <person name="Gavelis G."/>
            <person name="Widhalm J.R."/>
            <person name="Wisecaver J.H."/>
        </authorList>
    </citation>
    <scope>NUCLEOTIDE SEQUENCE</scope>
    <source>
        <strain evidence="1">ECLA1</strain>
    </source>
</reference>
<dbReference type="EMBL" id="JAWDGP010005352">
    <property type="protein sequence ID" value="KAK3757635.1"/>
    <property type="molecule type" value="Genomic_DNA"/>
</dbReference>
<proteinExistence type="predicted"/>
<keyword evidence="2" id="KW-1185">Reference proteome</keyword>
<gene>
    <name evidence="1" type="ORF">RRG08_000150</name>
</gene>
<organism evidence="1 2">
    <name type="scientific">Elysia crispata</name>
    <name type="common">lettuce slug</name>
    <dbReference type="NCBI Taxonomy" id="231223"/>
    <lineage>
        <taxon>Eukaryota</taxon>
        <taxon>Metazoa</taxon>
        <taxon>Spiralia</taxon>
        <taxon>Lophotrochozoa</taxon>
        <taxon>Mollusca</taxon>
        <taxon>Gastropoda</taxon>
        <taxon>Heterobranchia</taxon>
        <taxon>Euthyneura</taxon>
        <taxon>Panpulmonata</taxon>
        <taxon>Sacoglossa</taxon>
        <taxon>Placobranchoidea</taxon>
        <taxon>Plakobranchidae</taxon>
        <taxon>Elysia</taxon>
    </lineage>
</organism>
<comment type="caution">
    <text evidence="1">The sequence shown here is derived from an EMBL/GenBank/DDBJ whole genome shotgun (WGS) entry which is preliminary data.</text>
</comment>